<dbReference type="PROSITE" id="PS52039">
    <property type="entry name" value="TOPO_IA_2"/>
    <property type="match status" value="1"/>
</dbReference>
<dbReference type="EC" id="5.6.2.1" evidence="10"/>
<feature type="site" description="Interaction with DNA" evidence="10">
    <location>
        <position position="142"/>
    </location>
</feature>
<evidence type="ECO:0000313" key="14">
    <source>
        <dbReference type="EMBL" id="RVU21847.1"/>
    </source>
</evidence>
<name>A0A3S2VFK3_9HYPH</name>
<accession>A0A3S2VFK3</accession>
<dbReference type="GO" id="GO:0005694">
    <property type="term" value="C:chromosome"/>
    <property type="evidence" value="ECO:0007669"/>
    <property type="project" value="InterPro"/>
</dbReference>
<feature type="site" description="Interaction with DNA" evidence="10">
    <location>
        <position position="305"/>
    </location>
</feature>
<dbReference type="InterPro" id="IPR000380">
    <property type="entry name" value="Topo_IA"/>
</dbReference>
<dbReference type="InterPro" id="IPR023405">
    <property type="entry name" value="Topo_IA_core_domain"/>
</dbReference>
<feature type="domain" description="Topo IA-type catalytic" evidence="13">
    <location>
        <begin position="131"/>
        <end position="568"/>
    </location>
</feature>
<dbReference type="PRINTS" id="PR00417">
    <property type="entry name" value="PRTPISMRASEI"/>
</dbReference>
<evidence type="ECO:0000256" key="9">
    <source>
        <dbReference type="ARBA" id="ARBA00023235"/>
    </source>
</evidence>
<dbReference type="InterPro" id="IPR013824">
    <property type="entry name" value="Topo_IA_cen_sub1"/>
</dbReference>
<dbReference type="OrthoDB" id="9804262at2"/>
<proteinExistence type="inferred from homology"/>
<comment type="subunit">
    <text evidence="10">Monomer.</text>
</comment>
<dbReference type="EMBL" id="SACP01000001">
    <property type="protein sequence ID" value="RVU21847.1"/>
    <property type="molecule type" value="Genomic_DNA"/>
</dbReference>
<feature type="active site" description="O-(5'-phospho-DNA)-tyrosine intermediate" evidence="10">
    <location>
        <position position="303"/>
    </location>
</feature>
<dbReference type="Pfam" id="PF13368">
    <property type="entry name" value="Toprim_C_rpt"/>
    <property type="match status" value="3"/>
</dbReference>
<evidence type="ECO:0000256" key="6">
    <source>
        <dbReference type="ARBA" id="ARBA00022842"/>
    </source>
</evidence>
<keyword evidence="15" id="KW-1185">Reference proteome</keyword>
<gene>
    <name evidence="10 14" type="primary">topA</name>
    <name evidence="14" type="ORF">EOE48_02020</name>
</gene>
<dbReference type="SMART" id="SM00437">
    <property type="entry name" value="TOP1Ac"/>
    <property type="match status" value="1"/>
</dbReference>
<dbReference type="SUPFAM" id="SSF57783">
    <property type="entry name" value="Zinc beta-ribbon"/>
    <property type="match status" value="1"/>
</dbReference>
<evidence type="ECO:0000256" key="1">
    <source>
        <dbReference type="ARBA" id="ARBA00000213"/>
    </source>
</evidence>
<dbReference type="InterPro" id="IPR003601">
    <property type="entry name" value="Topo_IA_2"/>
</dbReference>
<evidence type="ECO:0000256" key="10">
    <source>
        <dbReference type="HAMAP-Rule" id="MF_00952"/>
    </source>
</evidence>
<dbReference type="InterPro" id="IPR003602">
    <property type="entry name" value="Topo_IA_DNA-bd_dom"/>
</dbReference>
<dbReference type="GO" id="GO:0008270">
    <property type="term" value="F:zinc ion binding"/>
    <property type="evidence" value="ECO:0007669"/>
    <property type="project" value="UniProtKB-KW"/>
</dbReference>
<dbReference type="HAMAP" id="MF_00952">
    <property type="entry name" value="Topoisom_1_prok"/>
    <property type="match status" value="1"/>
</dbReference>
<dbReference type="Proteomes" id="UP000286997">
    <property type="component" value="Unassembled WGS sequence"/>
</dbReference>
<comment type="caution">
    <text evidence="14">The sequence shown here is derived from an EMBL/GenBank/DDBJ whole genome shotgun (WGS) entry which is preliminary data.</text>
</comment>
<dbReference type="InterPro" id="IPR013825">
    <property type="entry name" value="Topo_IA_cen_sub2"/>
</dbReference>
<feature type="site" description="Interaction with DNA" evidence="10">
    <location>
        <position position="141"/>
    </location>
</feature>
<dbReference type="PROSITE" id="PS00396">
    <property type="entry name" value="TOPO_IA_1"/>
    <property type="match status" value="1"/>
</dbReference>
<dbReference type="SUPFAM" id="SSF56712">
    <property type="entry name" value="Prokaryotic type I DNA topoisomerase"/>
    <property type="match status" value="1"/>
</dbReference>
<dbReference type="InterPro" id="IPR013826">
    <property type="entry name" value="Topo_IA_cen_sub3"/>
</dbReference>
<feature type="compositionally biased region" description="Low complexity" evidence="11">
    <location>
        <begin position="865"/>
        <end position="889"/>
    </location>
</feature>
<dbReference type="Gene3D" id="2.70.20.10">
    <property type="entry name" value="Topoisomerase I, domain 3"/>
    <property type="match status" value="1"/>
</dbReference>
<feature type="region of interest" description="Interaction with DNA" evidence="10">
    <location>
        <begin position="165"/>
        <end position="170"/>
    </location>
</feature>
<dbReference type="CDD" id="cd03363">
    <property type="entry name" value="TOPRIM_TopoIA_TopoI"/>
    <property type="match status" value="1"/>
</dbReference>
<keyword evidence="3" id="KW-0479">Metal-binding</keyword>
<dbReference type="PROSITE" id="PS50880">
    <property type="entry name" value="TOPRIM"/>
    <property type="match status" value="1"/>
</dbReference>
<dbReference type="InterPro" id="IPR028612">
    <property type="entry name" value="Topoisom_1_IA"/>
</dbReference>
<dbReference type="Pfam" id="PF01131">
    <property type="entry name" value="Topoisom_bac"/>
    <property type="match status" value="1"/>
</dbReference>
<dbReference type="SMART" id="SM00493">
    <property type="entry name" value="TOPRIM"/>
    <property type="match status" value="1"/>
</dbReference>
<dbReference type="InterPro" id="IPR013497">
    <property type="entry name" value="Topo_IA_cen"/>
</dbReference>
<keyword evidence="9 10" id="KW-0413">Isomerase</keyword>
<dbReference type="PANTHER" id="PTHR42785:SF1">
    <property type="entry name" value="DNA TOPOISOMERASE"/>
    <property type="match status" value="1"/>
</dbReference>
<dbReference type="Pfam" id="PF01751">
    <property type="entry name" value="Toprim"/>
    <property type="match status" value="1"/>
</dbReference>
<dbReference type="InterPro" id="IPR006171">
    <property type="entry name" value="TOPRIM_dom"/>
</dbReference>
<feature type="site" description="Interaction with DNA" evidence="10">
    <location>
        <position position="500"/>
    </location>
</feature>
<dbReference type="InterPro" id="IPR034149">
    <property type="entry name" value="TOPRIM_TopoI"/>
</dbReference>
<comment type="function">
    <text evidence="10">Releases the supercoiling and torsional tension of DNA, which is introduced during the DNA replication and transcription, by transiently cleaving and rejoining one strand of the DNA duplex. Introduces a single-strand break via transesterification at a target site in duplex DNA. The scissile phosphodiester is attacked by the catalytic tyrosine of the enzyme, resulting in the formation of a DNA-(5'-phosphotyrosyl)-enzyme intermediate and the expulsion of a 3'-OH DNA strand. The free DNA strand then undergoes passage around the unbroken strand, thus removing DNA supercoils. Finally, in the religation step, the DNA 3'-OH attacks the covalent intermediate to expel the active-site tyrosine and restore the DNA phosphodiester backbone.</text>
</comment>
<evidence type="ECO:0000259" key="13">
    <source>
        <dbReference type="PROSITE" id="PS52039"/>
    </source>
</evidence>
<feature type="domain" description="Toprim" evidence="12">
    <location>
        <begin position="1"/>
        <end position="111"/>
    </location>
</feature>
<comment type="similarity">
    <text evidence="2 10">Belongs to the type IA topoisomerase family.</text>
</comment>
<dbReference type="Gene3D" id="3.30.65.10">
    <property type="entry name" value="Bacterial Topoisomerase I, domain 1"/>
    <property type="match status" value="1"/>
</dbReference>
<dbReference type="NCBIfam" id="TIGR01051">
    <property type="entry name" value="topA_bact"/>
    <property type="match status" value="1"/>
</dbReference>
<comment type="catalytic activity">
    <reaction evidence="1 10">
        <text>ATP-independent breakage of single-stranded DNA, followed by passage and rejoining.</text>
        <dbReference type="EC" id="5.6.2.1"/>
    </reaction>
</comment>
<evidence type="ECO:0000256" key="2">
    <source>
        <dbReference type="ARBA" id="ARBA00009446"/>
    </source>
</evidence>
<feature type="compositionally biased region" description="Low complexity" evidence="11">
    <location>
        <begin position="784"/>
        <end position="794"/>
    </location>
</feature>
<evidence type="ECO:0000256" key="11">
    <source>
        <dbReference type="SAM" id="MobiDB-lite"/>
    </source>
</evidence>
<feature type="site" description="Interaction with DNA" evidence="10">
    <location>
        <position position="157"/>
    </location>
</feature>
<dbReference type="Gene3D" id="1.10.290.10">
    <property type="entry name" value="Topoisomerase I, domain 4"/>
    <property type="match status" value="1"/>
</dbReference>
<reference evidence="14 15" key="1">
    <citation type="submission" date="2019-01" db="EMBL/GenBank/DDBJ databases">
        <authorList>
            <person name="Chen W.-M."/>
        </authorList>
    </citation>
    <scope>NUCLEOTIDE SEQUENCE [LARGE SCALE GENOMIC DNA]</scope>
    <source>
        <strain evidence="14 15">TER-1</strain>
    </source>
</reference>
<evidence type="ECO:0000256" key="4">
    <source>
        <dbReference type="ARBA" id="ARBA00022771"/>
    </source>
</evidence>
<evidence type="ECO:0000256" key="7">
    <source>
        <dbReference type="ARBA" id="ARBA00023029"/>
    </source>
</evidence>
<organism evidence="14 15">
    <name type="scientific">Methylobacterium oryzihabitans</name>
    <dbReference type="NCBI Taxonomy" id="2499852"/>
    <lineage>
        <taxon>Bacteria</taxon>
        <taxon>Pseudomonadati</taxon>
        <taxon>Pseudomonadota</taxon>
        <taxon>Alphaproteobacteria</taxon>
        <taxon>Hyphomicrobiales</taxon>
        <taxon>Methylobacteriaceae</taxon>
        <taxon>Methylobacterium</taxon>
    </lineage>
</organism>
<evidence type="ECO:0000256" key="8">
    <source>
        <dbReference type="ARBA" id="ARBA00023125"/>
    </source>
</evidence>
<evidence type="ECO:0000256" key="3">
    <source>
        <dbReference type="ARBA" id="ARBA00022723"/>
    </source>
</evidence>
<dbReference type="InterPro" id="IPR005733">
    <property type="entry name" value="TopoI_bac-type"/>
</dbReference>
<dbReference type="InterPro" id="IPR025589">
    <property type="entry name" value="Toprim_C_rpt"/>
</dbReference>
<protein>
    <recommendedName>
        <fullName evidence="10">DNA topoisomerase 1</fullName>
        <ecNumber evidence="10">5.6.2.1</ecNumber>
    </recommendedName>
    <alternativeName>
        <fullName evidence="10">DNA topoisomerase I</fullName>
    </alternativeName>
</protein>
<evidence type="ECO:0000313" key="15">
    <source>
        <dbReference type="Proteomes" id="UP000286997"/>
    </source>
</evidence>
<evidence type="ECO:0000256" key="5">
    <source>
        <dbReference type="ARBA" id="ARBA00022833"/>
    </source>
</evidence>
<comment type="caution">
    <text evidence="10">Lacks conserved residue(s) required for the propagation of feature annotation.</text>
</comment>
<dbReference type="RefSeq" id="WP_127727090.1">
    <property type="nucleotide sequence ID" value="NZ_SACP01000001.1"/>
</dbReference>
<dbReference type="InterPro" id="IPR013498">
    <property type="entry name" value="Topo_IA_Znf"/>
</dbReference>
<keyword evidence="4" id="KW-0863">Zinc-finger</keyword>
<evidence type="ECO:0000259" key="12">
    <source>
        <dbReference type="PROSITE" id="PS50880"/>
    </source>
</evidence>
<feature type="compositionally biased region" description="Basic residues" evidence="11">
    <location>
        <begin position="850"/>
        <end position="864"/>
    </location>
</feature>
<keyword evidence="5" id="KW-0862">Zinc</keyword>
<keyword evidence="8 10" id="KW-0238">DNA-binding</keyword>
<sequence length="924" mass="100516">MKVVVVESPAKAKTINKYLGRDYEVLASFGHIRDLPAKDGSVDPEQDFHMLWELEDRGAKRVSEIAKAVKGAEKLILATDPDREGEAISWHVLEALQAKKALKDVPVERVTFNAITRDAIQTAMAQPRVIDQALVDAYLARRALDYLVGFNLSPVLWRKLPGARSAGRVQSVALRLVCEREREIETFKPREYWSLVATLATEAGAVFEARLVGADGKRIQRLDVGTGAEAEAFKRDLELAVFSVASVEAKPAKRHPQPPFTTSTLQQEASRKLGLAPAQTMRIAQRLYEGTEIGGETVGLITYMRTDGVDMAPEAVADARTVIGREYGEKYLPAAPRKYSTKAKNAQEAHEAVRPTDMGRLPKEVGRYLEPEQAKLYELIWIRTVASQMESAELERTTVDVQAMVGPRRIDLRATGQVVKFDGFLTLYQEGKDDEEDEETRRLPAMAAGDALRRERIAATQHFTEPPPRYSEASLVKRMEELGIGRPSTYAAVLQVLRDREYVRLDKKRLVPEDKGRLVTGFLESFFRRYVEYDFTADLETQLDRVSNDEINWREVLREFWRDFSAAIAGTKELRTSEVLEALNELLGEHIFPPKQDGGNPRACPNCASGQLSLKLGKFGAFVGCSNYPECKYTRQLAASSVEGDGEGTSGEGGQPGVRVLGTDPATNLPVSVRDGRFGPFVQLGEAGAEKGAEKPKRSSLPKGVSAASLDFETALKLLALPREVARHPETGEPILANLGRYGPYVQHGKTYANLGRDDDVLEIGANRAIDLIVQKEQGGGRGRPAADPGRPLGTDPTNGNAVTVKAGKYGPYVTDGETNATLPKGTSAEAVTLEEALPLLAARREAGGTKKKAPARGGARKAPAKTTAKSTVKTAAKADGDAAPATKKSPAEKPAAKNPAAKNPATKKPATKPTAAKKAVAGE</sequence>
<dbReference type="SMART" id="SM00436">
    <property type="entry name" value="TOP1Bc"/>
    <property type="match status" value="1"/>
</dbReference>
<feature type="region of interest" description="Disordered" evidence="11">
    <location>
        <begin position="846"/>
        <end position="924"/>
    </location>
</feature>
<dbReference type="GO" id="GO:0003917">
    <property type="term" value="F:DNA topoisomerase type I (single strand cut, ATP-independent) activity"/>
    <property type="evidence" value="ECO:0007669"/>
    <property type="project" value="UniProtKB-UniRule"/>
</dbReference>
<dbReference type="CDD" id="cd00186">
    <property type="entry name" value="TOP1Ac"/>
    <property type="match status" value="1"/>
</dbReference>
<dbReference type="Pfam" id="PF01396">
    <property type="entry name" value="Zn_ribbon_Top1"/>
    <property type="match status" value="1"/>
</dbReference>
<dbReference type="PANTHER" id="PTHR42785">
    <property type="entry name" value="DNA TOPOISOMERASE, TYPE IA, CORE"/>
    <property type="match status" value="1"/>
</dbReference>
<feature type="site" description="Interaction with DNA" evidence="10">
    <location>
        <position position="145"/>
    </location>
</feature>
<dbReference type="GO" id="GO:0003677">
    <property type="term" value="F:DNA binding"/>
    <property type="evidence" value="ECO:0007669"/>
    <property type="project" value="UniProtKB-KW"/>
</dbReference>
<feature type="compositionally biased region" description="Low complexity" evidence="11">
    <location>
        <begin position="897"/>
        <end position="924"/>
    </location>
</feature>
<dbReference type="Gene3D" id="3.40.50.140">
    <property type="match status" value="1"/>
</dbReference>
<feature type="site" description="Interaction with DNA" evidence="10">
    <location>
        <position position="31"/>
    </location>
</feature>
<dbReference type="InterPro" id="IPR023406">
    <property type="entry name" value="Topo_IA_AS"/>
</dbReference>
<dbReference type="AlphaFoldDB" id="A0A3S2VFK3"/>
<dbReference type="GO" id="GO:0006265">
    <property type="term" value="P:DNA topological change"/>
    <property type="evidence" value="ECO:0007669"/>
    <property type="project" value="UniProtKB-UniRule"/>
</dbReference>
<keyword evidence="6" id="KW-0460">Magnesium</keyword>
<feature type="region of interest" description="Disordered" evidence="11">
    <location>
        <begin position="776"/>
        <end position="804"/>
    </location>
</feature>
<keyword evidence="7 10" id="KW-0799">Topoisomerase</keyword>
<dbReference type="Gene3D" id="1.10.460.10">
    <property type="entry name" value="Topoisomerase I, domain 2"/>
    <property type="match status" value="1"/>
</dbReference>